<dbReference type="NCBIfam" id="TIGR01484">
    <property type="entry name" value="HAD-SF-IIB"/>
    <property type="match status" value="1"/>
</dbReference>
<dbReference type="EMBL" id="JJQO01000310">
    <property type="protein sequence ID" value="KKH59806.1"/>
    <property type="molecule type" value="Genomic_DNA"/>
</dbReference>
<dbReference type="GO" id="GO:0000287">
    <property type="term" value="F:magnesium ion binding"/>
    <property type="evidence" value="ECO:0007669"/>
    <property type="project" value="TreeGrafter"/>
</dbReference>
<dbReference type="GO" id="GO:0016791">
    <property type="term" value="F:phosphatase activity"/>
    <property type="evidence" value="ECO:0007669"/>
    <property type="project" value="TreeGrafter"/>
</dbReference>
<proteinExistence type="predicted"/>
<evidence type="ECO:0000313" key="2">
    <source>
        <dbReference type="Proteomes" id="UP000034692"/>
    </source>
</evidence>
<dbReference type="PANTHER" id="PTHR10000">
    <property type="entry name" value="PHOSPHOSERINE PHOSPHATASE"/>
    <property type="match status" value="1"/>
</dbReference>
<dbReference type="InterPro" id="IPR023214">
    <property type="entry name" value="HAD_sf"/>
</dbReference>
<gene>
    <name evidence="1" type="ORF">DU75_07760</name>
</gene>
<dbReference type="InterPro" id="IPR006379">
    <property type="entry name" value="HAD-SF_hydro_IIB"/>
</dbReference>
<dbReference type="PROSITE" id="PS01228">
    <property type="entry name" value="COF_1"/>
    <property type="match status" value="1"/>
</dbReference>
<evidence type="ECO:0000313" key="1">
    <source>
        <dbReference type="EMBL" id="KKH59806.1"/>
    </source>
</evidence>
<reference evidence="1 2" key="1">
    <citation type="journal article" date="2015" name="ISME J.">
        <title>Genomic and phenotypic differentiation among Methanosarcina mazei populations from Columbia River sediment.</title>
        <authorList>
            <person name="Youngblut N.D."/>
            <person name="Wirth J.S."/>
            <person name="Henriksen J.R."/>
            <person name="Smith M."/>
            <person name="Simon H."/>
            <person name="Metcalf W.W."/>
            <person name="Whitaker R.J."/>
        </authorList>
    </citation>
    <scope>NUCLEOTIDE SEQUENCE [LARGE SCALE GENOMIC DNA]</scope>
    <source>
        <strain evidence="1 2">1.H.A.2.7</strain>
    </source>
</reference>
<dbReference type="AlphaFoldDB" id="A0A0F8RZ28"/>
<dbReference type="PANTHER" id="PTHR10000:SF8">
    <property type="entry name" value="HAD SUPERFAMILY HYDROLASE-LIKE, TYPE 3"/>
    <property type="match status" value="1"/>
</dbReference>
<accession>A0A0F8RZ28</accession>
<dbReference type="Gene3D" id="3.30.1240.10">
    <property type="match status" value="1"/>
</dbReference>
<comment type="caution">
    <text evidence="1">The sequence shown here is derived from an EMBL/GenBank/DDBJ whole genome shotgun (WGS) entry which is preliminary data.</text>
</comment>
<dbReference type="InterPro" id="IPR036412">
    <property type="entry name" value="HAD-like_sf"/>
</dbReference>
<dbReference type="Gene3D" id="3.40.50.1000">
    <property type="entry name" value="HAD superfamily/HAD-like"/>
    <property type="match status" value="1"/>
</dbReference>
<dbReference type="Pfam" id="PF08282">
    <property type="entry name" value="Hydrolase_3"/>
    <property type="match status" value="1"/>
</dbReference>
<feature type="non-terminal residue" evidence="1">
    <location>
        <position position="97"/>
    </location>
</feature>
<evidence type="ECO:0008006" key="3">
    <source>
        <dbReference type="Google" id="ProtNLM"/>
    </source>
</evidence>
<dbReference type="GO" id="GO:0005829">
    <property type="term" value="C:cytosol"/>
    <property type="evidence" value="ECO:0007669"/>
    <property type="project" value="TreeGrafter"/>
</dbReference>
<protein>
    <recommendedName>
        <fullName evidence="3">Hydrolase</fullName>
    </recommendedName>
</protein>
<dbReference type="Proteomes" id="UP000034692">
    <property type="component" value="Unassembled WGS sequence"/>
</dbReference>
<sequence>MKYKLIAIDMDGTLLNSQHEISSRNKAAIKSATENGVNIVITTGRIFTSAKYYAKILGITTPIIACNGAYVSEYNRKNVLYDNPMRLDDCIEILNAA</sequence>
<name>A0A0F8RZ28_METMZ</name>
<dbReference type="SUPFAM" id="SSF56784">
    <property type="entry name" value="HAD-like"/>
    <property type="match status" value="1"/>
</dbReference>
<organism evidence="1 2">
    <name type="scientific">Methanosarcina mazei</name>
    <name type="common">Methanosarcina frisia</name>
    <dbReference type="NCBI Taxonomy" id="2209"/>
    <lineage>
        <taxon>Archaea</taxon>
        <taxon>Methanobacteriati</taxon>
        <taxon>Methanobacteriota</taxon>
        <taxon>Stenosarchaea group</taxon>
        <taxon>Methanomicrobia</taxon>
        <taxon>Methanosarcinales</taxon>
        <taxon>Methanosarcinaceae</taxon>
        <taxon>Methanosarcina</taxon>
    </lineage>
</organism>